<protein>
    <submittedName>
        <fullName evidence="2">Uncharacterized protein</fullName>
    </submittedName>
</protein>
<sequence length="98" mass="10783">MMFSPMKAVVCKVPGGIFCVREGTGCINYAGTKRQKRGDFELSFTMANDKQKKRHFTPPGARTGNNNYLSRQRKRLPLEILGAIIPRSAGPSRLAGLA</sequence>
<gene>
    <name evidence="2" type="ORF">AVEN_92315_1</name>
</gene>
<dbReference type="AlphaFoldDB" id="A0A4Y2AMD3"/>
<comment type="caution">
    <text evidence="2">The sequence shown here is derived from an EMBL/GenBank/DDBJ whole genome shotgun (WGS) entry which is preliminary data.</text>
</comment>
<name>A0A4Y2AMD3_ARAVE</name>
<reference evidence="2 3" key="1">
    <citation type="journal article" date="2019" name="Sci. Rep.">
        <title>Orb-weaving spider Araneus ventricosus genome elucidates the spidroin gene catalogue.</title>
        <authorList>
            <person name="Kono N."/>
            <person name="Nakamura H."/>
            <person name="Ohtoshi R."/>
            <person name="Moran D.A.P."/>
            <person name="Shinohara A."/>
            <person name="Yoshida Y."/>
            <person name="Fujiwara M."/>
            <person name="Mori M."/>
            <person name="Tomita M."/>
            <person name="Arakawa K."/>
        </authorList>
    </citation>
    <scope>NUCLEOTIDE SEQUENCE [LARGE SCALE GENOMIC DNA]</scope>
</reference>
<feature type="region of interest" description="Disordered" evidence="1">
    <location>
        <begin position="49"/>
        <end position="69"/>
    </location>
</feature>
<keyword evidence="3" id="KW-1185">Reference proteome</keyword>
<accession>A0A4Y2AMD3</accession>
<evidence type="ECO:0000313" key="3">
    <source>
        <dbReference type="Proteomes" id="UP000499080"/>
    </source>
</evidence>
<organism evidence="2 3">
    <name type="scientific">Araneus ventricosus</name>
    <name type="common">Orbweaver spider</name>
    <name type="synonym">Epeira ventricosa</name>
    <dbReference type="NCBI Taxonomy" id="182803"/>
    <lineage>
        <taxon>Eukaryota</taxon>
        <taxon>Metazoa</taxon>
        <taxon>Ecdysozoa</taxon>
        <taxon>Arthropoda</taxon>
        <taxon>Chelicerata</taxon>
        <taxon>Arachnida</taxon>
        <taxon>Araneae</taxon>
        <taxon>Araneomorphae</taxon>
        <taxon>Entelegynae</taxon>
        <taxon>Araneoidea</taxon>
        <taxon>Araneidae</taxon>
        <taxon>Araneus</taxon>
    </lineage>
</organism>
<evidence type="ECO:0000313" key="2">
    <source>
        <dbReference type="EMBL" id="GBL80419.1"/>
    </source>
</evidence>
<evidence type="ECO:0000256" key="1">
    <source>
        <dbReference type="SAM" id="MobiDB-lite"/>
    </source>
</evidence>
<proteinExistence type="predicted"/>
<dbReference type="Proteomes" id="UP000499080">
    <property type="component" value="Unassembled WGS sequence"/>
</dbReference>
<dbReference type="EMBL" id="BGPR01000021">
    <property type="protein sequence ID" value="GBL80419.1"/>
    <property type="molecule type" value="Genomic_DNA"/>
</dbReference>